<dbReference type="CDD" id="cd03691">
    <property type="entry name" value="BipA_TypA_II"/>
    <property type="match status" value="1"/>
</dbReference>
<dbReference type="Gene3D" id="2.40.30.10">
    <property type="entry name" value="Translation factors"/>
    <property type="match status" value="1"/>
</dbReference>
<dbReference type="InterPro" id="IPR047041">
    <property type="entry name" value="BipA_GTP-bd_dom"/>
</dbReference>
<dbReference type="Pfam" id="PF00009">
    <property type="entry name" value="GTP_EFTU"/>
    <property type="match status" value="1"/>
</dbReference>
<dbReference type="PANTHER" id="PTHR42908">
    <property type="entry name" value="TRANSLATION ELONGATION FACTOR-RELATED"/>
    <property type="match status" value="1"/>
</dbReference>
<dbReference type="FunFam" id="3.40.50.300:FF:000055">
    <property type="entry name" value="GTP-binding protein TypA"/>
    <property type="match status" value="1"/>
</dbReference>
<dbReference type="Proteomes" id="UP000229756">
    <property type="component" value="Unassembled WGS sequence"/>
</dbReference>
<dbReference type="Gene3D" id="3.30.70.240">
    <property type="match status" value="1"/>
</dbReference>
<name>A0A2M8EMH6_UNCKA</name>
<dbReference type="SUPFAM" id="SSF54980">
    <property type="entry name" value="EF-G C-terminal domain-like"/>
    <property type="match status" value="2"/>
</dbReference>
<keyword evidence="1" id="KW-0342">GTP-binding</keyword>
<dbReference type="GO" id="GO:1990904">
    <property type="term" value="C:ribonucleoprotein complex"/>
    <property type="evidence" value="ECO:0007669"/>
    <property type="project" value="TreeGrafter"/>
</dbReference>
<dbReference type="InterPro" id="IPR047042">
    <property type="entry name" value="BipA_II"/>
</dbReference>
<dbReference type="InterPro" id="IPR027417">
    <property type="entry name" value="P-loop_NTPase"/>
</dbReference>
<dbReference type="Pfam" id="PF03144">
    <property type="entry name" value="GTP_EFTU_D2"/>
    <property type="match status" value="1"/>
</dbReference>
<dbReference type="GO" id="GO:0005525">
    <property type="term" value="F:GTP binding"/>
    <property type="evidence" value="ECO:0007669"/>
    <property type="project" value="UniProtKB-KW"/>
</dbReference>
<dbReference type="EMBL" id="PFSJ01000006">
    <property type="protein sequence ID" value="PJC23944.1"/>
    <property type="molecule type" value="Genomic_DNA"/>
</dbReference>
<protein>
    <submittedName>
        <fullName evidence="3">Translational GTPase TypA</fullName>
    </submittedName>
</protein>
<dbReference type="InterPro" id="IPR004161">
    <property type="entry name" value="EFTu-like_2"/>
</dbReference>
<sequence>MELRNVAIIAHVDHGKTTLVDGLLKQSHVFRENESFMSQTLILDSNDQERERGITIFAKNASIEYKGIKINIIDTPGHADFSGEVERTLNMADGAILLVDAAEGPMPQTKFVLRKALELGLKIIVLINKIDKKDARPQAVLKKVDDLFLELAINDAQLEFPILYAIGRDGKAWNELPESTEASANLEPIFEAILKYIPQPKIDNGAPFQMLVSSLDWDTYKGKYAIGRIKRGKISAGEKIGLMKIDGKVVPQSVDKIYVNFGLKRVEVPEAFSGDIIALTGIKDADIGDTVSDFITQEKLDATKIGEPTLSISIGPNTSPFMGKEGSLLTGRQILERIETELQTNVAMKFKIDENGQYIISGRGELHLCVFLETLSREGFEIEVGKPKVIKQIIDGVEMEPYEEVLIDVSSEYVGAINGEMGKRKAILLSQEEPITGVSRLLFEVSTRNVLGLRSTLLTISKGTASASSNFLRYDRVNFDTRSTRKGVVIAFETGKAVAYGLQAAHSKGDVFIIPQTDVYGGMIIGANSREEDVEVNVCKTKHLTNMRSKGEDPIILNAVAKMNLEQCFGFIEDDELLELTPKNVRMRKKILDPVQRAKANKKKQQN</sequence>
<dbReference type="InterPro" id="IPR000795">
    <property type="entry name" value="T_Tr_GTP-bd_dom"/>
</dbReference>
<comment type="caution">
    <text evidence="3">The sequence shown here is derived from an EMBL/GenBank/DDBJ whole genome shotgun (WGS) entry which is preliminary data.</text>
</comment>
<evidence type="ECO:0000259" key="2">
    <source>
        <dbReference type="PROSITE" id="PS51722"/>
    </source>
</evidence>
<organism evidence="3 4">
    <name type="scientific">candidate division WWE3 bacterium CG_4_9_14_0_2_um_filter_35_11</name>
    <dbReference type="NCBI Taxonomy" id="1975077"/>
    <lineage>
        <taxon>Bacteria</taxon>
        <taxon>Katanobacteria</taxon>
    </lineage>
</organism>
<dbReference type="PROSITE" id="PS51722">
    <property type="entry name" value="G_TR_2"/>
    <property type="match status" value="1"/>
</dbReference>
<reference evidence="4" key="1">
    <citation type="submission" date="2017-09" db="EMBL/GenBank/DDBJ databases">
        <title>Depth-based differentiation of microbial function through sediment-hosted aquifers and enrichment of novel symbionts in the deep terrestrial subsurface.</title>
        <authorList>
            <person name="Probst A.J."/>
            <person name="Ladd B."/>
            <person name="Jarett J.K."/>
            <person name="Geller-Mcgrath D.E."/>
            <person name="Sieber C.M.K."/>
            <person name="Emerson J.B."/>
            <person name="Anantharaman K."/>
            <person name="Thomas B.C."/>
            <person name="Malmstrom R."/>
            <person name="Stieglmeier M."/>
            <person name="Klingl A."/>
            <person name="Woyke T."/>
            <person name="Ryan C.M."/>
            <person name="Banfield J.F."/>
        </authorList>
    </citation>
    <scope>NUCLEOTIDE SEQUENCE [LARGE SCALE GENOMIC DNA]</scope>
</reference>
<dbReference type="InterPro" id="IPR009000">
    <property type="entry name" value="Transl_B-barrel_sf"/>
</dbReference>
<dbReference type="PRINTS" id="PR00315">
    <property type="entry name" value="ELONGATNFCT"/>
</dbReference>
<dbReference type="SUPFAM" id="SSF50447">
    <property type="entry name" value="Translation proteins"/>
    <property type="match status" value="1"/>
</dbReference>
<dbReference type="InterPro" id="IPR035647">
    <property type="entry name" value="EFG_III/V"/>
</dbReference>
<dbReference type="GO" id="GO:0005829">
    <property type="term" value="C:cytosol"/>
    <property type="evidence" value="ECO:0007669"/>
    <property type="project" value="TreeGrafter"/>
</dbReference>
<dbReference type="InterPro" id="IPR048876">
    <property type="entry name" value="BipA_C"/>
</dbReference>
<proteinExistence type="predicted"/>
<dbReference type="PANTHER" id="PTHR42908:SF8">
    <property type="entry name" value="TR-TYPE G DOMAIN-CONTAINING PROTEIN"/>
    <property type="match status" value="1"/>
</dbReference>
<keyword evidence="1" id="KW-0547">Nucleotide-binding</keyword>
<gene>
    <name evidence="3" type="ORF">CO058_00855</name>
</gene>
<dbReference type="InterPro" id="IPR000640">
    <property type="entry name" value="EFG_V-like"/>
</dbReference>
<dbReference type="Pfam" id="PF00679">
    <property type="entry name" value="EFG_C"/>
    <property type="match status" value="1"/>
</dbReference>
<dbReference type="Gene3D" id="3.30.70.870">
    <property type="entry name" value="Elongation Factor G (Translational Gtpase), domain 3"/>
    <property type="match status" value="1"/>
</dbReference>
<dbReference type="InterPro" id="IPR005225">
    <property type="entry name" value="Small_GTP-bd"/>
</dbReference>
<dbReference type="GO" id="GO:0003924">
    <property type="term" value="F:GTPase activity"/>
    <property type="evidence" value="ECO:0007669"/>
    <property type="project" value="InterPro"/>
</dbReference>
<dbReference type="AlphaFoldDB" id="A0A2M8EMH6"/>
<dbReference type="SUPFAM" id="SSF52540">
    <property type="entry name" value="P-loop containing nucleoside triphosphate hydrolases"/>
    <property type="match status" value="1"/>
</dbReference>
<dbReference type="CDD" id="cd01891">
    <property type="entry name" value="TypA_BipA"/>
    <property type="match status" value="1"/>
</dbReference>
<dbReference type="InterPro" id="IPR042116">
    <property type="entry name" value="TypA/BipA_C"/>
</dbReference>
<dbReference type="PROSITE" id="PS00301">
    <property type="entry name" value="G_TR_1"/>
    <property type="match status" value="1"/>
</dbReference>
<dbReference type="Gene3D" id="2.40.50.250">
    <property type="entry name" value="bipa protein"/>
    <property type="match status" value="1"/>
</dbReference>
<dbReference type="Gene3D" id="3.40.50.300">
    <property type="entry name" value="P-loop containing nucleotide triphosphate hydrolases"/>
    <property type="match status" value="1"/>
</dbReference>
<evidence type="ECO:0000313" key="4">
    <source>
        <dbReference type="Proteomes" id="UP000229756"/>
    </source>
</evidence>
<dbReference type="InterPro" id="IPR031157">
    <property type="entry name" value="G_TR_CS"/>
</dbReference>
<dbReference type="Pfam" id="PF21018">
    <property type="entry name" value="BipA_C"/>
    <property type="match status" value="1"/>
</dbReference>
<accession>A0A2M8EMH6</accession>
<feature type="domain" description="Tr-type G" evidence="2">
    <location>
        <begin position="1"/>
        <end position="201"/>
    </location>
</feature>
<evidence type="ECO:0000256" key="1">
    <source>
        <dbReference type="ARBA" id="ARBA00023134"/>
    </source>
</evidence>
<evidence type="ECO:0000313" key="3">
    <source>
        <dbReference type="EMBL" id="PJC23944.1"/>
    </source>
</evidence>
<dbReference type="NCBIfam" id="TIGR00231">
    <property type="entry name" value="small_GTP"/>
    <property type="match status" value="1"/>
</dbReference>